<keyword evidence="4" id="KW-0347">Helicase</keyword>
<dbReference type="EMBL" id="FRBI01000003">
    <property type="protein sequence ID" value="SHL29304.1"/>
    <property type="molecule type" value="Genomic_DNA"/>
</dbReference>
<keyword evidence="4" id="KW-0547">Nucleotide-binding</keyword>
<proteinExistence type="predicted"/>
<organism evidence="4 5">
    <name type="scientific">Actinacidiphila paucisporea</name>
    <dbReference type="NCBI Taxonomy" id="310782"/>
    <lineage>
        <taxon>Bacteria</taxon>
        <taxon>Bacillati</taxon>
        <taxon>Actinomycetota</taxon>
        <taxon>Actinomycetes</taxon>
        <taxon>Kitasatosporales</taxon>
        <taxon>Streptomycetaceae</taxon>
        <taxon>Actinacidiphila</taxon>
    </lineage>
</organism>
<feature type="domain" description="Helicase XPB/Ssl2 N-terminal" evidence="3">
    <location>
        <begin position="458"/>
        <end position="580"/>
    </location>
</feature>
<evidence type="ECO:0000256" key="1">
    <source>
        <dbReference type="SAM" id="MobiDB-lite"/>
    </source>
</evidence>
<dbReference type="InterPro" id="IPR026881">
    <property type="entry name" value="WYL_dom"/>
</dbReference>
<protein>
    <submittedName>
        <fullName evidence="4">Helicase conserved C-terminal domain-containing protein</fullName>
    </submittedName>
</protein>
<feature type="region of interest" description="Disordered" evidence="1">
    <location>
        <begin position="662"/>
        <end position="681"/>
    </location>
</feature>
<accession>A0A1M6ZFZ9</accession>
<dbReference type="Pfam" id="PF13280">
    <property type="entry name" value="WYL"/>
    <property type="match status" value="1"/>
</dbReference>
<evidence type="ECO:0000313" key="5">
    <source>
        <dbReference type="Proteomes" id="UP000184111"/>
    </source>
</evidence>
<feature type="domain" description="WYL" evidence="2">
    <location>
        <begin position="701"/>
        <end position="760"/>
    </location>
</feature>
<dbReference type="PROSITE" id="PS52050">
    <property type="entry name" value="WYL"/>
    <property type="match status" value="1"/>
</dbReference>
<evidence type="ECO:0000259" key="2">
    <source>
        <dbReference type="Pfam" id="PF13280"/>
    </source>
</evidence>
<gene>
    <name evidence="4" type="ORF">SAMN05216499_103316</name>
</gene>
<keyword evidence="4" id="KW-0378">Hydrolase</keyword>
<evidence type="ECO:0000259" key="3">
    <source>
        <dbReference type="Pfam" id="PF13625"/>
    </source>
</evidence>
<name>A0A1M6ZFZ9_9ACTN</name>
<reference evidence="4 5" key="1">
    <citation type="submission" date="2016-11" db="EMBL/GenBank/DDBJ databases">
        <authorList>
            <person name="Jaros S."/>
            <person name="Januszkiewicz K."/>
            <person name="Wedrychowicz H."/>
        </authorList>
    </citation>
    <scope>NUCLEOTIDE SEQUENCE [LARGE SCALE GENOMIC DNA]</scope>
    <source>
        <strain evidence="4 5">CGMCC 4.2025</strain>
    </source>
</reference>
<keyword evidence="5" id="KW-1185">Reference proteome</keyword>
<sequence>MQHPGSVALALPRLARPALQAAEALAASGTALTRDALARLLGVVDAEAVRGLDVALEILADHALVWPDSDGTLCMASPLRQAWDAPLGLDPPLERLLAGVTSEELRGTLVSVGVKPPGNKQQRLAALVDHHSDAERVVALVAQAPADTRELLERLAKSGSQGLRFQAFGSPGPTSGRAARWALERGLLVQDRYQYGPARMPAQVAMALRGPGWHAPFEPVPPAARTLPVTSEEVEREAAAALTAFASHAASVLSVCAAKPPARLKSGGVGARELSRLGKAARCDETVVRLVLETAYAAGLLARDGDLAPLTDAYDPWSELEPGERVPLLLQAWWTMALTPAQARDEDGKTLPALAGTPPCSGCLQARHGLVTAAADLPAGQGARRTSDLGSLVAWHRPLADQLPQDVTPFATVVREAELLGVLARGALSGVGAALLAGDGTALSSTLCRLLPAATGTVLIGADLTAVAAGTPSAGLARLLDSVADRETGGAASVWRFSAGTILRALDTGRTADSIAEELAAAASGPLPQPLSYLIADTARRHGRVRVAQGACVIHSEDAALLAEIAVHRKLAKLGLRQLAPTVLTSRTPAAKTLAALRAEGYAPVAEAADGAVRIEKEERLRAAPQVPSPRRAPSRAGSRLPSGAVRQASGADCLRDLAGRLCAAPPTSPEPDPDNGVPFETDTEEIIAGYAERLSLTDVRQLAHAVDTGQVITIEYDAASGGHSVRSVSELVLDPPYLHAWCHLREDERVFTLSRIASVMTALPL</sequence>
<feature type="compositionally biased region" description="Low complexity" evidence="1">
    <location>
        <begin position="623"/>
        <end position="643"/>
    </location>
</feature>
<evidence type="ECO:0000313" key="4">
    <source>
        <dbReference type="EMBL" id="SHL29304.1"/>
    </source>
</evidence>
<dbReference type="Pfam" id="PF13625">
    <property type="entry name" value="Helicase_C_3"/>
    <property type="match status" value="1"/>
</dbReference>
<dbReference type="AlphaFoldDB" id="A0A1M6ZFZ9"/>
<dbReference type="InterPro" id="IPR032830">
    <property type="entry name" value="XPB/Ssl2_N"/>
</dbReference>
<dbReference type="GO" id="GO:0004386">
    <property type="term" value="F:helicase activity"/>
    <property type="evidence" value="ECO:0007669"/>
    <property type="project" value="UniProtKB-KW"/>
</dbReference>
<dbReference type="Proteomes" id="UP000184111">
    <property type="component" value="Unassembled WGS sequence"/>
</dbReference>
<keyword evidence="4" id="KW-0067">ATP-binding</keyword>
<feature type="region of interest" description="Disordered" evidence="1">
    <location>
        <begin position="622"/>
        <end position="646"/>
    </location>
</feature>
<dbReference type="STRING" id="310782.SAMN05216499_103316"/>